<accession>S8EBY3</accession>
<evidence type="ECO:0000259" key="13">
    <source>
        <dbReference type="Pfam" id="PF01593"/>
    </source>
</evidence>
<dbReference type="eggNOG" id="KOG1276">
    <property type="taxonomic scope" value="Eukaryota"/>
</dbReference>
<dbReference type="InterPro" id="IPR002937">
    <property type="entry name" value="Amino_oxidase"/>
</dbReference>
<evidence type="ECO:0000256" key="5">
    <source>
        <dbReference type="ARBA" id="ARBA00022630"/>
    </source>
</evidence>
<dbReference type="InterPro" id="IPR050464">
    <property type="entry name" value="Zeta_carotene_desat/Oxidored"/>
</dbReference>
<dbReference type="SUPFAM" id="SSF51905">
    <property type="entry name" value="FAD/NAD(P)-binding domain"/>
    <property type="match status" value="1"/>
</dbReference>
<keyword evidence="7 11" id="KW-0560">Oxidoreductase</keyword>
<proteinExistence type="inferred from homology"/>
<dbReference type="UniPathway" id="UPA00251">
    <property type="reaction ID" value="UER00324"/>
</dbReference>
<evidence type="ECO:0000256" key="12">
    <source>
        <dbReference type="SAM" id="MobiDB-lite"/>
    </source>
</evidence>
<dbReference type="NCBIfam" id="TIGR00562">
    <property type="entry name" value="proto_IX_ox"/>
    <property type="match status" value="1"/>
</dbReference>
<keyword evidence="15" id="KW-1185">Reference proteome</keyword>
<evidence type="ECO:0000256" key="9">
    <source>
        <dbReference type="ARBA" id="ARBA00023244"/>
    </source>
</evidence>
<dbReference type="STRING" id="743788.S8EBY3"/>
<name>S8EBY3_FOMSC</name>
<gene>
    <name evidence="14" type="ORF">FOMPIDRAFT_1144080</name>
</gene>
<sequence length="521" mass="55332">MPPQHVAILGGGLTGLSSAFHLARRFPKARISLLEKQNRLGGWVRSERVDVTVPSAEGAPQSAHVRLEGGPRTLRPNGLAVLELVNLLKLTPSLLTVPRTAPAARNRYLHIPGSRPGLLRIPTSLPSLLVSPLARTLLPGVLRDALSPANRPPPTHDTHATDADGDESVDAFLTRRFGAAFARTFGSALVHGIYAADARTLSVRAAFPLLVELEAKGWGSVARGMLASAFARKPASADESGYELGEVEGLMRGVSVYSFREGMGELVDALERNLLGRPNVEILRGDGATSLRRADSGHRFEVQTASGATLTPTHIVSALPLPTLDTLVHSSSSALPPLPHLTAEPTSTVTVVNLLFPGPPTALHPPGFGYLIPRPSSYADSERENPLGVLGTVFDSCALPTQDAGAPVTKLTMMLGGPYYAARPALVSSITDPEFMRRLLDTLAHHLGTPRACIPEPLLVRVRTHADCIPTPTPGHETRVTQLREAAKERWGEEAEVIGAGVGGVSVPACVEAGRLVGRNW</sequence>
<comment type="function">
    <text evidence="1 11">Catalyzes the 6-electron oxidation of protoporphyrinogen-IX to form protoporphyrin-IX.</text>
</comment>
<keyword evidence="8 11" id="KW-0350">Heme biosynthesis</keyword>
<evidence type="ECO:0000256" key="6">
    <source>
        <dbReference type="ARBA" id="ARBA00022827"/>
    </source>
</evidence>
<dbReference type="AlphaFoldDB" id="S8EBY3"/>
<keyword evidence="5 11" id="KW-0285">Flavoprotein</keyword>
<dbReference type="InterPro" id="IPR036188">
    <property type="entry name" value="FAD/NAD-bd_sf"/>
</dbReference>
<evidence type="ECO:0000256" key="2">
    <source>
        <dbReference type="ARBA" id="ARBA00005073"/>
    </source>
</evidence>
<keyword evidence="9 11" id="KW-0627">Porphyrin biosynthesis</keyword>
<evidence type="ECO:0000256" key="4">
    <source>
        <dbReference type="ARBA" id="ARBA00012867"/>
    </source>
</evidence>
<keyword evidence="6 11" id="KW-0274">FAD</keyword>
<dbReference type="HOGENOM" id="CLU_009629_1_1_1"/>
<protein>
    <recommendedName>
        <fullName evidence="4 11">Protoporphyrinogen oxidase</fullName>
        <ecNumber evidence="4 11">1.3.3.4</ecNumber>
    </recommendedName>
</protein>
<comment type="cofactor">
    <cofactor evidence="11">
        <name>FAD</name>
        <dbReference type="ChEBI" id="CHEBI:57692"/>
    </cofactor>
    <text evidence="11">Binds 1 FAD per subunit.</text>
</comment>
<evidence type="ECO:0000313" key="14">
    <source>
        <dbReference type="EMBL" id="EPT02148.1"/>
    </source>
</evidence>
<dbReference type="OrthoDB" id="438553at2759"/>
<dbReference type="FunCoup" id="S8EBY3">
    <property type="interactions" value="217"/>
</dbReference>
<dbReference type="GO" id="GO:0006782">
    <property type="term" value="P:protoporphyrinogen IX biosynthetic process"/>
    <property type="evidence" value="ECO:0007669"/>
    <property type="project" value="UniProtKB-UniRule"/>
</dbReference>
<dbReference type="PANTHER" id="PTHR42923">
    <property type="entry name" value="PROTOPORPHYRINOGEN OXIDASE"/>
    <property type="match status" value="1"/>
</dbReference>
<feature type="region of interest" description="Disordered" evidence="12">
    <location>
        <begin position="144"/>
        <end position="164"/>
    </location>
</feature>
<dbReference type="InParanoid" id="S8EBY3"/>
<reference evidence="14 15" key="1">
    <citation type="journal article" date="2012" name="Science">
        <title>The Paleozoic origin of enzymatic lignin decomposition reconstructed from 31 fungal genomes.</title>
        <authorList>
            <person name="Floudas D."/>
            <person name="Binder M."/>
            <person name="Riley R."/>
            <person name="Barry K."/>
            <person name="Blanchette R.A."/>
            <person name="Henrissat B."/>
            <person name="Martinez A.T."/>
            <person name="Otillar R."/>
            <person name="Spatafora J.W."/>
            <person name="Yadav J.S."/>
            <person name="Aerts A."/>
            <person name="Benoit I."/>
            <person name="Boyd A."/>
            <person name="Carlson A."/>
            <person name="Copeland A."/>
            <person name="Coutinho P.M."/>
            <person name="de Vries R.P."/>
            <person name="Ferreira P."/>
            <person name="Findley K."/>
            <person name="Foster B."/>
            <person name="Gaskell J."/>
            <person name="Glotzer D."/>
            <person name="Gorecki P."/>
            <person name="Heitman J."/>
            <person name="Hesse C."/>
            <person name="Hori C."/>
            <person name="Igarashi K."/>
            <person name="Jurgens J.A."/>
            <person name="Kallen N."/>
            <person name="Kersten P."/>
            <person name="Kohler A."/>
            <person name="Kuees U."/>
            <person name="Kumar T.K.A."/>
            <person name="Kuo A."/>
            <person name="LaButti K."/>
            <person name="Larrondo L.F."/>
            <person name="Lindquist E."/>
            <person name="Ling A."/>
            <person name="Lombard V."/>
            <person name="Lucas S."/>
            <person name="Lundell T."/>
            <person name="Martin R."/>
            <person name="McLaughlin D.J."/>
            <person name="Morgenstern I."/>
            <person name="Morin E."/>
            <person name="Murat C."/>
            <person name="Nagy L.G."/>
            <person name="Nolan M."/>
            <person name="Ohm R.A."/>
            <person name="Patyshakuliyeva A."/>
            <person name="Rokas A."/>
            <person name="Ruiz-Duenas F.J."/>
            <person name="Sabat G."/>
            <person name="Salamov A."/>
            <person name="Samejima M."/>
            <person name="Schmutz J."/>
            <person name="Slot J.C."/>
            <person name="St John F."/>
            <person name="Stenlid J."/>
            <person name="Sun H."/>
            <person name="Sun S."/>
            <person name="Syed K."/>
            <person name="Tsang A."/>
            <person name="Wiebenga A."/>
            <person name="Young D."/>
            <person name="Pisabarro A."/>
            <person name="Eastwood D.C."/>
            <person name="Martin F."/>
            <person name="Cullen D."/>
            <person name="Grigoriev I.V."/>
            <person name="Hibbett D.S."/>
        </authorList>
    </citation>
    <scope>NUCLEOTIDE SEQUENCE</scope>
    <source>
        <strain evidence="15">FP-58527</strain>
    </source>
</reference>
<evidence type="ECO:0000256" key="11">
    <source>
        <dbReference type="RuleBase" id="RU367069"/>
    </source>
</evidence>
<dbReference type="GO" id="GO:0004729">
    <property type="term" value="F:oxygen-dependent protoporphyrinogen oxidase activity"/>
    <property type="evidence" value="ECO:0007669"/>
    <property type="project" value="UniProtKB-UniRule"/>
</dbReference>
<dbReference type="EC" id="1.3.3.4" evidence="4 11"/>
<evidence type="ECO:0000256" key="3">
    <source>
        <dbReference type="ARBA" id="ARBA00010551"/>
    </source>
</evidence>
<comment type="pathway">
    <text evidence="2 11">Porphyrin-containing compound metabolism; protoporphyrin-IX biosynthesis; protoporphyrin-IX from protoporphyrinogen-IX: step 1/1.</text>
</comment>
<evidence type="ECO:0000313" key="15">
    <source>
        <dbReference type="Proteomes" id="UP000015241"/>
    </source>
</evidence>
<organism evidence="14 15">
    <name type="scientific">Fomitopsis schrenkii</name>
    <name type="common">Brown rot fungus</name>
    <dbReference type="NCBI Taxonomy" id="2126942"/>
    <lineage>
        <taxon>Eukaryota</taxon>
        <taxon>Fungi</taxon>
        <taxon>Dikarya</taxon>
        <taxon>Basidiomycota</taxon>
        <taxon>Agaricomycotina</taxon>
        <taxon>Agaricomycetes</taxon>
        <taxon>Polyporales</taxon>
        <taxon>Fomitopsis</taxon>
    </lineage>
</organism>
<dbReference type="GO" id="GO:0005743">
    <property type="term" value="C:mitochondrial inner membrane"/>
    <property type="evidence" value="ECO:0007669"/>
    <property type="project" value="UniProtKB-SubCell"/>
</dbReference>
<evidence type="ECO:0000256" key="10">
    <source>
        <dbReference type="ARBA" id="ARBA00047554"/>
    </source>
</evidence>
<feature type="domain" description="Amine oxidase" evidence="13">
    <location>
        <begin position="13"/>
        <end position="479"/>
    </location>
</feature>
<comment type="similarity">
    <text evidence="3 11">Belongs to the protoporphyrinogen/coproporphyrinogen oxidase family. Protoporphyrinogen oxidase subfamily.</text>
</comment>
<dbReference type="SUPFAM" id="SSF54373">
    <property type="entry name" value="FAD-linked reductases, C-terminal domain"/>
    <property type="match status" value="1"/>
</dbReference>
<dbReference type="PANTHER" id="PTHR42923:SF3">
    <property type="entry name" value="PROTOPORPHYRINOGEN OXIDASE"/>
    <property type="match status" value="1"/>
</dbReference>
<dbReference type="Pfam" id="PF01593">
    <property type="entry name" value="Amino_oxidase"/>
    <property type="match status" value="1"/>
</dbReference>
<dbReference type="Gene3D" id="3.50.50.60">
    <property type="entry name" value="FAD/NAD(P)-binding domain"/>
    <property type="match status" value="1"/>
</dbReference>
<evidence type="ECO:0000256" key="7">
    <source>
        <dbReference type="ARBA" id="ARBA00023002"/>
    </source>
</evidence>
<evidence type="ECO:0000256" key="1">
    <source>
        <dbReference type="ARBA" id="ARBA00002600"/>
    </source>
</evidence>
<evidence type="ECO:0000256" key="8">
    <source>
        <dbReference type="ARBA" id="ARBA00023133"/>
    </source>
</evidence>
<comment type="catalytic activity">
    <reaction evidence="10 11">
        <text>protoporphyrinogen IX + 3 O2 = protoporphyrin IX + 3 H2O2</text>
        <dbReference type="Rhea" id="RHEA:25576"/>
        <dbReference type="ChEBI" id="CHEBI:15379"/>
        <dbReference type="ChEBI" id="CHEBI:16240"/>
        <dbReference type="ChEBI" id="CHEBI:57306"/>
        <dbReference type="ChEBI" id="CHEBI:57307"/>
        <dbReference type="EC" id="1.3.3.4"/>
    </reaction>
</comment>
<dbReference type="EMBL" id="KE504137">
    <property type="protein sequence ID" value="EPT02148.1"/>
    <property type="molecule type" value="Genomic_DNA"/>
</dbReference>
<comment type="subcellular location">
    <subcellularLocation>
        <location evidence="11">Mitochondrion inner membrane</location>
    </subcellularLocation>
</comment>
<dbReference type="InterPro" id="IPR004572">
    <property type="entry name" value="Protoporphyrinogen_oxidase"/>
</dbReference>
<dbReference type="Proteomes" id="UP000015241">
    <property type="component" value="Unassembled WGS sequence"/>
</dbReference>